<protein>
    <submittedName>
        <fullName evidence="4">Uncharacterized LOC111230066</fullName>
    </submittedName>
</protein>
<dbReference type="PANTHER" id="PTHR11422:SF3">
    <property type="entry name" value="G6F-LIKE PROTEIN"/>
    <property type="match status" value="1"/>
</dbReference>
<dbReference type="GO" id="GO:0042289">
    <property type="term" value="F:MHC class II protein binding"/>
    <property type="evidence" value="ECO:0007669"/>
    <property type="project" value="TreeGrafter"/>
</dbReference>
<dbReference type="InterPro" id="IPR013783">
    <property type="entry name" value="Ig-like_fold"/>
</dbReference>
<evidence type="ECO:0000256" key="2">
    <source>
        <dbReference type="SAM" id="SignalP"/>
    </source>
</evidence>
<organism evidence="4 5">
    <name type="scientific">Seriola dumerili</name>
    <name type="common">Greater amberjack</name>
    <name type="synonym">Caranx dumerili</name>
    <dbReference type="NCBI Taxonomy" id="41447"/>
    <lineage>
        <taxon>Eukaryota</taxon>
        <taxon>Metazoa</taxon>
        <taxon>Chordata</taxon>
        <taxon>Craniata</taxon>
        <taxon>Vertebrata</taxon>
        <taxon>Euteleostomi</taxon>
        <taxon>Actinopterygii</taxon>
        <taxon>Neopterygii</taxon>
        <taxon>Teleostei</taxon>
        <taxon>Neoteleostei</taxon>
        <taxon>Acanthomorphata</taxon>
        <taxon>Carangaria</taxon>
        <taxon>Carangiformes</taxon>
        <taxon>Carangidae</taxon>
        <taxon>Seriola</taxon>
    </lineage>
</organism>
<dbReference type="InterPro" id="IPR003599">
    <property type="entry name" value="Ig_sub"/>
</dbReference>
<dbReference type="InterPro" id="IPR013151">
    <property type="entry name" value="Immunoglobulin_dom"/>
</dbReference>
<dbReference type="PROSITE" id="PS50835">
    <property type="entry name" value="IG_LIKE"/>
    <property type="match status" value="2"/>
</dbReference>
<dbReference type="GO" id="GO:0070374">
    <property type="term" value="P:positive regulation of ERK1 and ERK2 cascade"/>
    <property type="evidence" value="ECO:0007669"/>
    <property type="project" value="TreeGrafter"/>
</dbReference>
<evidence type="ECO:0000256" key="1">
    <source>
        <dbReference type="ARBA" id="ARBA00023319"/>
    </source>
</evidence>
<dbReference type="GO" id="GO:0035723">
    <property type="term" value="P:interleukin-15-mediated signaling pathway"/>
    <property type="evidence" value="ECO:0007669"/>
    <property type="project" value="TreeGrafter"/>
</dbReference>
<dbReference type="InterPro" id="IPR036179">
    <property type="entry name" value="Ig-like_dom_sf"/>
</dbReference>
<keyword evidence="1" id="KW-0393">Immunoglobulin domain</keyword>
<name>A0A3B4UMA0_SERDU</name>
<feature type="domain" description="Ig-like" evidence="3">
    <location>
        <begin position="341"/>
        <end position="414"/>
    </location>
</feature>
<dbReference type="Pfam" id="PF00047">
    <property type="entry name" value="ig"/>
    <property type="match status" value="1"/>
</dbReference>
<feature type="chain" id="PRO_5017309108" evidence="2">
    <location>
        <begin position="19"/>
        <end position="508"/>
    </location>
</feature>
<dbReference type="AlphaFoldDB" id="A0A3B4UMA0"/>
<dbReference type="InterPro" id="IPR007110">
    <property type="entry name" value="Ig-like_dom"/>
</dbReference>
<evidence type="ECO:0000259" key="3">
    <source>
        <dbReference type="PROSITE" id="PS50835"/>
    </source>
</evidence>
<accession>A0A3B4UMA0</accession>
<dbReference type="Ensembl" id="ENSSDUT00000019993.1">
    <property type="protein sequence ID" value="ENSSDUP00000019644.1"/>
    <property type="gene ID" value="ENSSDUG00000014313.1"/>
</dbReference>
<dbReference type="GO" id="GO:0009897">
    <property type="term" value="C:external side of plasma membrane"/>
    <property type="evidence" value="ECO:0007669"/>
    <property type="project" value="TreeGrafter"/>
</dbReference>
<reference evidence="4" key="2">
    <citation type="submission" date="2025-09" db="UniProtKB">
        <authorList>
            <consortium name="Ensembl"/>
        </authorList>
    </citation>
    <scope>IDENTIFICATION</scope>
</reference>
<dbReference type="SMART" id="SM00409">
    <property type="entry name" value="IG"/>
    <property type="match status" value="3"/>
</dbReference>
<dbReference type="Proteomes" id="UP000261420">
    <property type="component" value="Unplaced"/>
</dbReference>
<dbReference type="GO" id="GO:0042110">
    <property type="term" value="P:T cell activation"/>
    <property type="evidence" value="ECO:0007669"/>
    <property type="project" value="TreeGrafter"/>
</dbReference>
<dbReference type="OMA" id="KVEWKHH"/>
<dbReference type="STRING" id="41447.ENSSDUP00000019644"/>
<dbReference type="SUPFAM" id="SSF48726">
    <property type="entry name" value="Immunoglobulin"/>
    <property type="match status" value="1"/>
</dbReference>
<dbReference type="GO" id="GO:1990782">
    <property type="term" value="F:protein tyrosine kinase binding"/>
    <property type="evidence" value="ECO:0007669"/>
    <property type="project" value="TreeGrafter"/>
</dbReference>
<proteinExistence type="predicted"/>
<feature type="domain" description="Ig-like" evidence="3">
    <location>
        <begin position="32"/>
        <end position="128"/>
    </location>
</feature>
<reference evidence="4" key="1">
    <citation type="submission" date="2025-08" db="UniProtKB">
        <authorList>
            <consortium name="Ensembl"/>
        </authorList>
    </citation>
    <scope>IDENTIFICATION</scope>
</reference>
<keyword evidence="5" id="KW-1185">Reference proteome</keyword>
<dbReference type="Gene3D" id="2.60.40.10">
    <property type="entry name" value="Immunoglobulins"/>
    <property type="match status" value="1"/>
</dbReference>
<evidence type="ECO:0000313" key="4">
    <source>
        <dbReference type="Ensembl" id="ENSSDUP00000019644.1"/>
    </source>
</evidence>
<sequence length="508" mass="56053">MESAFLTFILLSLFAVYSSHIGVTEWNDVVVAREGMPTTLVCTDSTVRNAVTINWKVKSHGAHEWKLVLSANARMNLSGNASKESMRLKDSNFQDSGVFSLVLSPKMEDSGLYICIIQQEKIQKQRIILLATLKVVIIPAPTIPKHSTLQLIARVNPDFAVTKITWVSPNGIFMKSETVPKTGTVAKLPRVTNSAAYICMVHPLGNSSGSSSISAFSVNVNVDAVIHTATQAQTSFNLTCPGVRGDYVRLHWQPPDAKKKNMKIVYKYDRWRSSTILTDQSKRLTLAGPPYNAEAGNFSFLLIPGIKDGGLYVCEVFLNDNAFSQKTLLSVMKVKTKRSPSKLELGCQYSEQSHIQSAKWKHQNKSRQLHMTSNGPGTITTSVPLPITPDTAGNYTCTLKLKTGQTIWATQAVTLPPKEIVGVPTPPMLPSLSALLLLVPLVAAAVGVLLWRQKHISDRGIEQSLSVHSGETENIYENPEDIRQVMNSDIFYDLKPRGEDDVYTELEQ</sequence>
<feature type="signal peptide" evidence="2">
    <location>
        <begin position="1"/>
        <end position="18"/>
    </location>
</feature>
<dbReference type="GO" id="GO:0045121">
    <property type="term" value="C:membrane raft"/>
    <property type="evidence" value="ECO:0007669"/>
    <property type="project" value="TreeGrafter"/>
</dbReference>
<dbReference type="GeneTree" id="ENSGT00990000203786"/>
<keyword evidence="2" id="KW-0732">Signal</keyword>
<evidence type="ECO:0000313" key="5">
    <source>
        <dbReference type="Proteomes" id="UP000261420"/>
    </source>
</evidence>
<dbReference type="PANTHER" id="PTHR11422">
    <property type="entry name" value="T-CELL SURFACE GLYCOPROTEIN CD4"/>
    <property type="match status" value="1"/>
</dbReference>